<dbReference type="KEGG" id="uam:UABAM_04727"/>
<sequence length="57" mass="6586">MQQQYFNFEAEKEAVKISEKIELELVAIMVKAILEADGKEQKNGDKTNEDNYKSFTT</sequence>
<gene>
    <name evidence="1" type="ORF">UABAM_04727</name>
</gene>
<proteinExistence type="predicted"/>
<accession>A0A5S9F5I5</accession>
<name>A0A5S9F5I5_UABAM</name>
<dbReference type="RefSeq" id="WP_173013522.1">
    <property type="nucleotide sequence ID" value="NZ_AP019860.1"/>
</dbReference>
<reference evidence="1 2" key="1">
    <citation type="submission" date="2019-08" db="EMBL/GenBank/DDBJ databases">
        <title>Complete genome sequence of Candidatus Uab amorphum.</title>
        <authorList>
            <person name="Shiratori T."/>
            <person name="Suzuki S."/>
            <person name="Kakizawa Y."/>
            <person name="Ishida K."/>
        </authorList>
    </citation>
    <scope>NUCLEOTIDE SEQUENCE [LARGE SCALE GENOMIC DNA]</scope>
    <source>
        <strain evidence="1 2">SRT547</strain>
    </source>
</reference>
<keyword evidence="2" id="KW-1185">Reference proteome</keyword>
<dbReference type="EMBL" id="AP019860">
    <property type="protein sequence ID" value="BBM86341.1"/>
    <property type="molecule type" value="Genomic_DNA"/>
</dbReference>
<dbReference type="Proteomes" id="UP000326354">
    <property type="component" value="Chromosome"/>
</dbReference>
<evidence type="ECO:0000313" key="1">
    <source>
        <dbReference type="EMBL" id="BBM86341.1"/>
    </source>
</evidence>
<protein>
    <submittedName>
        <fullName evidence="1">Uncharacterized protein</fullName>
    </submittedName>
</protein>
<dbReference type="AlphaFoldDB" id="A0A5S9F5I5"/>
<organism evidence="1 2">
    <name type="scientific">Uabimicrobium amorphum</name>
    <dbReference type="NCBI Taxonomy" id="2596890"/>
    <lineage>
        <taxon>Bacteria</taxon>
        <taxon>Pseudomonadati</taxon>
        <taxon>Planctomycetota</taxon>
        <taxon>Candidatus Uabimicrobiia</taxon>
        <taxon>Candidatus Uabimicrobiales</taxon>
        <taxon>Candidatus Uabimicrobiaceae</taxon>
        <taxon>Candidatus Uabimicrobium</taxon>
    </lineage>
</organism>
<evidence type="ECO:0000313" key="2">
    <source>
        <dbReference type="Proteomes" id="UP000326354"/>
    </source>
</evidence>